<dbReference type="CDD" id="cd00779">
    <property type="entry name" value="ProRS_core_prok"/>
    <property type="match status" value="1"/>
</dbReference>
<comment type="domain">
    <text evidence="12">Consists of three domains: the N-terminal catalytic domain, the editing domain and the C-terminal anticodon-binding domain.</text>
</comment>
<evidence type="ECO:0000313" key="14">
    <source>
        <dbReference type="EMBL" id="KGN31918.1"/>
    </source>
</evidence>
<dbReference type="PRINTS" id="PR01046">
    <property type="entry name" value="TRNASYNTHPRO"/>
</dbReference>
<sequence>MAMRMSSLFLRTLREDPADAELPGHRLLVRAGYVRRAAPGIYTWLPLGLKVLRRVEAIVREEMDAIGAQELTFPALLPREPYEATGRWTEYGDNIFRLQDRKKSDYLLGPTHEEMFTLAVKDMYSSYKDLPLSIYQIQNKYRDEARPRAGLLRGREFIMKDSYSFDVSDEGLQASYDAHREAYVRIFDRLGFEYVIVAAMSGAMGGSASEEFLAVSAIGEDTFVRNDAGTYAANVEAVVVPQAAPVDASGVPAAHVEDTPDTPTIETLVASLNANHARSDGREWTAADTLKNVLVVLVHPDGTREPLAIGVPGDREVDAKRLEAQVSPAEVEAFEAKDFAANPSLAKGYIGPGVLGETRESKIRYLLDPSIAEGSAWVTGADEEGKHVLDLVHGRDFAADGTIQAAEVREGDPSPDGNGVLHTARGIEMGHIFQLGRKFAEALDLKVLDENGKLVTVTMGSYGVGVSRAVAAIAEGNLDEVGLCWPRNVAPADVHVVATGKNRERDGSVFDKADELTAAFEAAGLEVIYDDREKVSPGVKFKDSELIGIPTIVVVGKSLENGVVEIKDRRSGERREVAVDVAVDEVLAEVRQGRGAKA</sequence>
<dbReference type="GO" id="GO:0005524">
    <property type="term" value="F:ATP binding"/>
    <property type="evidence" value="ECO:0007669"/>
    <property type="project" value="UniProtKB-UniRule"/>
</dbReference>
<dbReference type="InterPro" id="IPR033730">
    <property type="entry name" value="ProRS_core_prok"/>
</dbReference>
<dbReference type="Pfam" id="PF03129">
    <property type="entry name" value="HGTP_anticodon"/>
    <property type="match status" value="1"/>
</dbReference>
<proteinExistence type="inferred from homology"/>
<evidence type="ECO:0000313" key="15">
    <source>
        <dbReference type="Proteomes" id="UP000030002"/>
    </source>
</evidence>
<comment type="catalytic activity">
    <reaction evidence="9 12">
        <text>tRNA(Pro) + L-proline + ATP = L-prolyl-tRNA(Pro) + AMP + diphosphate</text>
        <dbReference type="Rhea" id="RHEA:14305"/>
        <dbReference type="Rhea" id="RHEA-COMP:9700"/>
        <dbReference type="Rhea" id="RHEA-COMP:9702"/>
        <dbReference type="ChEBI" id="CHEBI:30616"/>
        <dbReference type="ChEBI" id="CHEBI:33019"/>
        <dbReference type="ChEBI" id="CHEBI:60039"/>
        <dbReference type="ChEBI" id="CHEBI:78442"/>
        <dbReference type="ChEBI" id="CHEBI:78532"/>
        <dbReference type="ChEBI" id="CHEBI:456215"/>
        <dbReference type="EC" id="6.1.1.15"/>
    </reaction>
</comment>
<keyword evidence="5 12" id="KW-0547">Nucleotide-binding</keyword>
<comment type="subcellular location">
    <subcellularLocation>
        <location evidence="1 12">Cytoplasm</location>
    </subcellularLocation>
</comment>
<dbReference type="SUPFAM" id="SSF55826">
    <property type="entry name" value="YbaK/ProRS associated domain"/>
    <property type="match status" value="1"/>
</dbReference>
<accession>A0A0A0J406</accession>
<dbReference type="InterPro" id="IPR036621">
    <property type="entry name" value="Anticodon-bd_dom_sf"/>
</dbReference>
<evidence type="ECO:0000256" key="9">
    <source>
        <dbReference type="ARBA" id="ARBA00047671"/>
    </source>
</evidence>
<dbReference type="Gene3D" id="3.40.50.800">
    <property type="entry name" value="Anticodon-binding domain"/>
    <property type="match status" value="1"/>
</dbReference>
<dbReference type="Pfam" id="PF04073">
    <property type="entry name" value="tRNA_edit"/>
    <property type="match status" value="1"/>
</dbReference>
<evidence type="ECO:0000256" key="12">
    <source>
        <dbReference type="HAMAP-Rule" id="MF_01569"/>
    </source>
</evidence>
<dbReference type="GO" id="GO:0004827">
    <property type="term" value="F:proline-tRNA ligase activity"/>
    <property type="evidence" value="ECO:0007669"/>
    <property type="project" value="UniProtKB-UniRule"/>
</dbReference>
<dbReference type="InterPro" id="IPR036754">
    <property type="entry name" value="YbaK/aa-tRNA-synt-asso_dom_sf"/>
</dbReference>
<dbReference type="Gene3D" id="3.30.930.10">
    <property type="entry name" value="Bira Bifunctional Protein, Domain 2"/>
    <property type="match status" value="2"/>
</dbReference>
<evidence type="ECO:0000256" key="7">
    <source>
        <dbReference type="ARBA" id="ARBA00022917"/>
    </source>
</evidence>
<dbReference type="EC" id="6.1.1.15" evidence="12"/>
<keyword evidence="4 12" id="KW-0436">Ligase</keyword>
<dbReference type="NCBIfam" id="NF006625">
    <property type="entry name" value="PRK09194.1"/>
    <property type="match status" value="1"/>
</dbReference>
<comment type="caution">
    <text evidence="14">The sequence shown here is derived from an EMBL/GenBank/DDBJ whole genome shotgun (WGS) entry which is preliminary data.</text>
</comment>
<keyword evidence="15" id="KW-1185">Reference proteome</keyword>
<dbReference type="SUPFAM" id="SSF52954">
    <property type="entry name" value="Class II aaRS ABD-related"/>
    <property type="match status" value="1"/>
</dbReference>
<dbReference type="InterPro" id="IPR045864">
    <property type="entry name" value="aa-tRNA-synth_II/BPL/LPL"/>
</dbReference>
<keyword evidence="6 12" id="KW-0067">ATP-binding</keyword>
<dbReference type="GO" id="GO:0002161">
    <property type="term" value="F:aminoacyl-tRNA deacylase activity"/>
    <property type="evidence" value="ECO:0007669"/>
    <property type="project" value="InterPro"/>
</dbReference>
<dbReference type="FunFam" id="3.30.930.10:FF:000065">
    <property type="entry name" value="Proline--tRNA ligase"/>
    <property type="match status" value="1"/>
</dbReference>
<dbReference type="InterPro" id="IPR050062">
    <property type="entry name" value="Pro-tRNA_synthetase"/>
</dbReference>
<feature type="domain" description="Aminoacyl-transfer RNA synthetases class-II family profile" evidence="13">
    <location>
        <begin position="35"/>
        <end position="486"/>
    </location>
</feature>
<comment type="function">
    <text evidence="10 12">Catalyzes the attachment of proline to tRNA(Pro) in a two-step reaction: proline is first activated by ATP to form Pro-AMP and then transferred to the acceptor end of tRNA(Pro). As ProRS can inadvertently accommodate and process non-cognate amino acids such as alanine and cysteine, to avoid such errors it has two additional distinct editing activities against alanine. One activity is designated as 'pretransfer' editing and involves the tRNA(Pro)-independent hydrolysis of activated Ala-AMP. The other activity is designated 'posttransfer' editing and involves deacylation of mischarged Ala-tRNA(Pro). The misacylated Cys-tRNA(Pro) is not edited by ProRS.</text>
</comment>
<evidence type="ECO:0000256" key="3">
    <source>
        <dbReference type="ARBA" id="ARBA00022490"/>
    </source>
</evidence>
<dbReference type="AlphaFoldDB" id="A0A0A0J406"/>
<evidence type="ECO:0000256" key="10">
    <source>
        <dbReference type="ARBA" id="ARBA00053664"/>
    </source>
</evidence>
<name>A0A0A0J406_9MICO</name>
<dbReference type="PANTHER" id="PTHR42753">
    <property type="entry name" value="MITOCHONDRIAL RIBOSOME PROTEIN L39/PROLYL-TRNA LIGASE FAMILY MEMBER"/>
    <property type="match status" value="1"/>
</dbReference>
<comment type="subunit">
    <text evidence="2 12">Homodimer.</text>
</comment>
<dbReference type="eggNOG" id="COG0442">
    <property type="taxonomic scope" value="Bacteria"/>
</dbReference>
<comment type="similarity">
    <text evidence="11 12">Belongs to the class-II aminoacyl-tRNA synthetase family. ProS type 1 subfamily.</text>
</comment>
<dbReference type="InterPro" id="IPR004154">
    <property type="entry name" value="Anticodon-bd"/>
</dbReference>
<dbReference type="HAMAP" id="MF_01569">
    <property type="entry name" value="Pro_tRNA_synth_type1"/>
    <property type="match status" value="1"/>
</dbReference>
<evidence type="ECO:0000256" key="11">
    <source>
        <dbReference type="ARBA" id="ARBA00060755"/>
    </source>
</evidence>
<keyword evidence="8 12" id="KW-0030">Aminoacyl-tRNA synthetase</keyword>
<dbReference type="EMBL" id="AVPJ01000009">
    <property type="protein sequence ID" value="KGN31918.1"/>
    <property type="molecule type" value="Genomic_DNA"/>
</dbReference>
<dbReference type="InterPro" id="IPR044140">
    <property type="entry name" value="ProRS_anticodon_short"/>
</dbReference>
<evidence type="ECO:0000256" key="4">
    <source>
        <dbReference type="ARBA" id="ARBA00022598"/>
    </source>
</evidence>
<dbReference type="FunFam" id="3.30.930.10:FF:000066">
    <property type="entry name" value="Proline--tRNA ligase"/>
    <property type="match status" value="1"/>
</dbReference>
<dbReference type="PANTHER" id="PTHR42753:SF2">
    <property type="entry name" value="PROLINE--TRNA LIGASE"/>
    <property type="match status" value="1"/>
</dbReference>
<dbReference type="InterPro" id="IPR006195">
    <property type="entry name" value="aa-tRNA-synth_II"/>
</dbReference>
<dbReference type="PROSITE" id="PS50862">
    <property type="entry name" value="AA_TRNA_LIGASE_II"/>
    <property type="match status" value="1"/>
</dbReference>
<evidence type="ECO:0000256" key="6">
    <source>
        <dbReference type="ARBA" id="ARBA00022840"/>
    </source>
</evidence>
<dbReference type="STRING" id="1385520.N802_19380"/>
<dbReference type="GO" id="GO:0006433">
    <property type="term" value="P:prolyl-tRNA aminoacylation"/>
    <property type="evidence" value="ECO:0007669"/>
    <property type="project" value="UniProtKB-UniRule"/>
</dbReference>
<dbReference type="InterPro" id="IPR002316">
    <property type="entry name" value="Pro-tRNA-ligase_IIa"/>
</dbReference>
<organism evidence="14 15">
    <name type="scientific">Knoellia sinensis KCTC 19936</name>
    <dbReference type="NCBI Taxonomy" id="1385520"/>
    <lineage>
        <taxon>Bacteria</taxon>
        <taxon>Bacillati</taxon>
        <taxon>Actinomycetota</taxon>
        <taxon>Actinomycetes</taxon>
        <taxon>Micrococcales</taxon>
        <taxon>Intrasporangiaceae</taxon>
        <taxon>Knoellia</taxon>
    </lineage>
</organism>
<evidence type="ECO:0000256" key="8">
    <source>
        <dbReference type="ARBA" id="ARBA00023146"/>
    </source>
</evidence>
<gene>
    <name evidence="12" type="primary">proS</name>
    <name evidence="14" type="ORF">N802_19380</name>
</gene>
<evidence type="ECO:0000259" key="13">
    <source>
        <dbReference type="PROSITE" id="PS50862"/>
    </source>
</evidence>
<keyword evidence="3 12" id="KW-0963">Cytoplasm</keyword>
<dbReference type="NCBIfam" id="TIGR00409">
    <property type="entry name" value="proS_fam_II"/>
    <property type="match status" value="1"/>
</dbReference>
<dbReference type="GO" id="GO:0005829">
    <property type="term" value="C:cytosol"/>
    <property type="evidence" value="ECO:0007669"/>
    <property type="project" value="TreeGrafter"/>
</dbReference>
<dbReference type="Proteomes" id="UP000030002">
    <property type="component" value="Unassembled WGS sequence"/>
</dbReference>
<dbReference type="CDD" id="cd00861">
    <property type="entry name" value="ProRS_anticodon_short"/>
    <property type="match status" value="1"/>
</dbReference>
<reference evidence="14 15" key="1">
    <citation type="submission" date="2013-08" db="EMBL/GenBank/DDBJ databases">
        <title>The genome sequence of Knoellia sinensis.</title>
        <authorList>
            <person name="Zhu W."/>
            <person name="Wang G."/>
        </authorList>
    </citation>
    <scope>NUCLEOTIDE SEQUENCE [LARGE SCALE GENOMIC DNA]</scope>
    <source>
        <strain evidence="14 15">KCTC 19936</strain>
    </source>
</reference>
<dbReference type="InterPro" id="IPR023717">
    <property type="entry name" value="Pro-tRNA-Synthase_IIa_type1"/>
</dbReference>
<evidence type="ECO:0000256" key="5">
    <source>
        <dbReference type="ARBA" id="ARBA00022741"/>
    </source>
</evidence>
<dbReference type="RefSeq" id="WP_035916797.1">
    <property type="nucleotide sequence ID" value="NZ_AVPJ01000009.1"/>
</dbReference>
<dbReference type="InterPro" id="IPR004500">
    <property type="entry name" value="Pro-tRNA-synth_IIa_bac-type"/>
</dbReference>
<keyword evidence="7 12" id="KW-0648">Protein biosynthesis</keyword>
<evidence type="ECO:0000256" key="1">
    <source>
        <dbReference type="ARBA" id="ARBA00004496"/>
    </source>
</evidence>
<evidence type="ECO:0000256" key="2">
    <source>
        <dbReference type="ARBA" id="ARBA00011738"/>
    </source>
</evidence>
<dbReference type="Gene3D" id="3.90.960.10">
    <property type="entry name" value="YbaK/aminoacyl-tRNA synthetase-associated domain"/>
    <property type="match status" value="1"/>
</dbReference>
<protein>
    <recommendedName>
        <fullName evidence="12">Proline--tRNA ligase</fullName>
        <ecNumber evidence="12">6.1.1.15</ecNumber>
    </recommendedName>
    <alternativeName>
        <fullName evidence="12">Prolyl-tRNA synthetase</fullName>
        <shortName evidence="12">ProRS</shortName>
    </alternativeName>
</protein>
<dbReference type="Pfam" id="PF00587">
    <property type="entry name" value="tRNA-synt_2b"/>
    <property type="match status" value="1"/>
</dbReference>
<dbReference type="InterPro" id="IPR002314">
    <property type="entry name" value="aa-tRNA-synt_IIb"/>
</dbReference>
<dbReference type="InterPro" id="IPR007214">
    <property type="entry name" value="YbaK/aa-tRNA-synth-assoc-dom"/>
</dbReference>
<dbReference type="SUPFAM" id="SSF55681">
    <property type="entry name" value="Class II aaRS and biotin synthetases"/>
    <property type="match status" value="1"/>
</dbReference>